<accession>A0A8S5VDA6</accession>
<dbReference type="EMBL" id="BK016244">
    <property type="protein sequence ID" value="DAG04603.1"/>
    <property type="molecule type" value="Genomic_DNA"/>
</dbReference>
<name>A0A8S5VDA6_9CAUD</name>
<evidence type="ECO:0000313" key="1">
    <source>
        <dbReference type="EMBL" id="DAG04603.1"/>
    </source>
</evidence>
<reference evidence="1" key="1">
    <citation type="journal article" date="2021" name="Proc. Natl. Acad. Sci. U.S.A.">
        <title>A Catalog of Tens of Thousands of Viruses from Human Metagenomes Reveals Hidden Associations with Chronic Diseases.</title>
        <authorList>
            <person name="Tisza M.J."/>
            <person name="Buck C.B."/>
        </authorList>
    </citation>
    <scope>NUCLEOTIDE SEQUENCE</scope>
    <source>
        <strain evidence="1">CtDXu9</strain>
    </source>
</reference>
<proteinExistence type="predicted"/>
<sequence>MLTTDREKAICEKYSTYDKNNRVHCNECPLRKGDSTQYDFRCKANSHYNRHTREWEYDD</sequence>
<organism evidence="1">
    <name type="scientific">Siphoviridae sp. ctDXu9</name>
    <dbReference type="NCBI Taxonomy" id="2825387"/>
    <lineage>
        <taxon>Viruses</taxon>
        <taxon>Duplodnaviria</taxon>
        <taxon>Heunggongvirae</taxon>
        <taxon>Uroviricota</taxon>
        <taxon>Caudoviricetes</taxon>
    </lineage>
</organism>
<protein>
    <submittedName>
        <fullName evidence="1">Uncharacterized protein</fullName>
    </submittedName>
</protein>